<dbReference type="EMBL" id="SDHX01000001">
    <property type="protein sequence ID" value="RXK55325.1"/>
    <property type="molecule type" value="Genomic_DNA"/>
</dbReference>
<evidence type="ECO:0000313" key="3">
    <source>
        <dbReference type="Proteomes" id="UP000290218"/>
    </source>
</evidence>
<dbReference type="OrthoDB" id="5513206at2"/>
<keyword evidence="1" id="KW-0732">Signal</keyword>
<dbReference type="RefSeq" id="WP_129046689.1">
    <property type="nucleotide sequence ID" value="NZ_SDHX01000001.1"/>
</dbReference>
<feature type="chain" id="PRO_5020912081" description="VPDSG-CTERM sorting domain-containing protein" evidence="1">
    <location>
        <begin position="20"/>
        <end position="227"/>
    </location>
</feature>
<sequence>MKKPFIALVAAATVFGTTAYGIPTLQLDASNAAYDAATETTLASSPEFTLFALFNGLTPSGTYYISAALTPATPSGNYGSFKFNGTTVNVTSDMSWGTPTLLPSHDIFPTYYKEFAFTFSTSDNSNRFTNYDVQSVVGEHTGPIQSNTGNSRFAAFSIDLSGLAPETGIHFDLYNYSTKQNGELKIKFAPFSHDAGGNNLVPDGGNTALLIGLGLVCLGLFKGRNAR</sequence>
<feature type="signal peptide" evidence="1">
    <location>
        <begin position="1"/>
        <end position="19"/>
    </location>
</feature>
<evidence type="ECO:0000256" key="1">
    <source>
        <dbReference type="SAM" id="SignalP"/>
    </source>
</evidence>
<comment type="caution">
    <text evidence="2">The sequence shown here is derived from an EMBL/GenBank/DDBJ whole genome shotgun (WGS) entry which is preliminary data.</text>
</comment>
<evidence type="ECO:0000313" key="2">
    <source>
        <dbReference type="EMBL" id="RXK55325.1"/>
    </source>
</evidence>
<organism evidence="2 3">
    <name type="scientific">Oleiharenicola lentus</name>
    <dbReference type="NCBI Taxonomy" id="2508720"/>
    <lineage>
        <taxon>Bacteria</taxon>
        <taxon>Pseudomonadati</taxon>
        <taxon>Verrucomicrobiota</taxon>
        <taxon>Opitutia</taxon>
        <taxon>Opitutales</taxon>
        <taxon>Opitutaceae</taxon>
        <taxon>Oleiharenicola</taxon>
    </lineage>
</organism>
<evidence type="ECO:0008006" key="4">
    <source>
        <dbReference type="Google" id="ProtNLM"/>
    </source>
</evidence>
<reference evidence="2 3" key="1">
    <citation type="submission" date="2019-01" db="EMBL/GenBank/DDBJ databases">
        <title>Lacunisphaera sp. strain TWA-58.</title>
        <authorList>
            <person name="Chen W.-M."/>
        </authorList>
    </citation>
    <scope>NUCLEOTIDE SEQUENCE [LARGE SCALE GENOMIC DNA]</scope>
    <source>
        <strain evidence="2 3">TWA-58</strain>
    </source>
</reference>
<protein>
    <recommendedName>
        <fullName evidence="4">VPDSG-CTERM sorting domain-containing protein</fullName>
    </recommendedName>
</protein>
<gene>
    <name evidence="2" type="ORF">ESB00_05350</name>
</gene>
<dbReference type="AlphaFoldDB" id="A0A4Q1C8P5"/>
<name>A0A4Q1C8P5_9BACT</name>
<dbReference type="Proteomes" id="UP000290218">
    <property type="component" value="Unassembled WGS sequence"/>
</dbReference>
<keyword evidence="3" id="KW-1185">Reference proteome</keyword>
<dbReference type="NCBIfam" id="NF038141">
    <property type="entry name" value="choice_anch_N"/>
    <property type="match status" value="1"/>
</dbReference>
<accession>A0A4Q1C8P5</accession>
<proteinExistence type="predicted"/>